<protein>
    <submittedName>
        <fullName evidence="1">Uncharacterized protein</fullName>
    </submittedName>
</protein>
<name>A0AAU7LS98_9BURK</name>
<sequence>MATDLLDAQTLKQACSGSPAGACACSLGACRSWESFTEDRWPAKWVRRLGTLRDPAIDEPTVEEFHPDGTRYGSADAPLAVAFFPCNRSDAYACGQCGRTLLRYTEYGGYYVDHRVREVLPELIV</sequence>
<accession>A0AAU7LS98</accession>
<dbReference type="AlphaFoldDB" id="A0AAU7LS98"/>
<evidence type="ECO:0000313" key="1">
    <source>
        <dbReference type="EMBL" id="XBP70517.1"/>
    </source>
</evidence>
<organism evidence="1">
    <name type="scientific">Polaromonas hydrogenivorans</name>
    <dbReference type="NCBI Taxonomy" id="335476"/>
    <lineage>
        <taxon>Bacteria</taxon>
        <taxon>Pseudomonadati</taxon>
        <taxon>Pseudomonadota</taxon>
        <taxon>Betaproteobacteria</taxon>
        <taxon>Burkholderiales</taxon>
        <taxon>Comamonadaceae</taxon>
        <taxon>Polaromonas</taxon>
    </lineage>
</organism>
<reference evidence="1" key="1">
    <citation type="submission" date="2024-05" db="EMBL/GenBank/DDBJ databases">
        <authorList>
            <person name="Bunk B."/>
            <person name="Swiderski J."/>
            <person name="Sproer C."/>
            <person name="Thiel V."/>
        </authorList>
    </citation>
    <scope>NUCLEOTIDE SEQUENCE</scope>
    <source>
        <strain evidence="1">DSM 17735</strain>
    </source>
</reference>
<dbReference type="RefSeq" id="WP_349279880.1">
    <property type="nucleotide sequence ID" value="NZ_CBCSCU010000008.1"/>
</dbReference>
<proteinExistence type="predicted"/>
<dbReference type="EMBL" id="CP157675">
    <property type="protein sequence ID" value="XBP70517.1"/>
    <property type="molecule type" value="Genomic_DNA"/>
</dbReference>
<gene>
    <name evidence="1" type="ORF">ABLV49_01370</name>
</gene>